<evidence type="ECO:0008006" key="4">
    <source>
        <dbReference type="Google" id="ProtNLM"/>
    </source>
</evidence>
<feature type="signal peptide" evidence="1">
    <location>
        <begin position="1"/>
        <end position="17"/>
    </location>
</feature>
<proteinExistence type="predicted"/>
<gene>
    <name evidence="2" type="ORF">RN001_007199</name>
</gene>
<evidence type="ECO:0000313" key="2">
    <source>
        <dbReference type="EMBL" id="KAK4879053.1"/>
    </source>
</evidence>
<dbReference type="EMBL" id="JARPUR010000003">
    <property type="protein sequence ID" value="KAK4879053.1"/>
    <property type="molecule type" value="Genomic_DNA"/>
</dbReference>
<keyword evidence="1" id="KW-0732">Signal</keyword>
<comment type="caution">
    <text evidence="2">The sequence shown here is derived from an EMBL/GenBank/DDBJ whole genome shotgun (WGS) entry which is preliminary data.</text>
</comment>
<dbReference type="Proteomes" id="UP001353858">
    <property type="component" value="Unassembled WGS sequence"/>
</dbReference>
<evidence type="ECO:0000313" key="3">
    <source>
        <dbReference type="Proteomes" id="UP001353858"/>
    </source>
</evidence>
<name>A0AAN7P994_9COLE</name>
<feature type="chain" id="PRO_5042911408" description="Beta-defensin" evidence="1">
    <location>
        <begin position="18"/>
        <end position="76"/>
    </location>
</feature>
<reference evidence="3" key="1">
    <citation type="submission" date="2023-01" db="EMBL/GenBank/DDBJ databases">
        <title>Key to firefly adult light organ development and bioluminescence: homeobox transcription factors regulate luciferase expression and transportation to peroxisome.</title>
        <authorList>
            <person name="Fu X."/>
        </authorList>
    </citation>
    <scope>NUCLEOTIDE SEQUENCE [LARGE SCALE GENOMIC DNA]</scope>
</reference>
<evidence type="ECO:0000256" key="1">
    <source>
        <dbReference type="SAM" id="SignalP"/>
    </source>
</evidence>
<organism evidence="2 3">
    <name type="scientific">Aquatica leii</name>
    <dbReference type="NCBI Taxonomy" id="1421715"/>
    <lineage>
        <taxon>Eukaryota</taxon>
        <taxon>Metazoa</taxon>
        <taxon>Ecdysozoa</taxon>
        <taxon>Arthropoda</taxon>
        <taxon>Hexapoda</taxon>
        <taxon>Insecta</taxon>
        <taxon>Pterygota</taxon>
        <taxon>Neoptera</taxon>
        <taxon>Endopterygota</taxon>
        <taxon>Coleoptera</taxon>
        <taxon>Polyphaga</taxon>
        <taxon>Elateriformia</taxon>
        <taxon>Elateroidea</taxon>
        <taxon>Lampyridae</taxon>
        <taxon>Luciolinae</taxon>
        <taxon>Aquatica</taxon>
    </lineage>
</organism>
<accession>A0AAN7P994</accession>
<dbReference type="AlphaFoldDB" id="A0AAN7P994"/>
<sequence length="76" mass="8505">MKCISSVCVLLFVAVFCQDDNQIVKDDNADKGVGYEGNPCLLWNIPTVLSRCRKTCNFNQDAIAHCLDNSRCCFLN</sequence>
<keyword evidence="3" id="KW-1185">Reference proteome</keyword>
<protein>
    <recommendedName>
        <fullName evidence="4">Beta-defensin</fullName>
    </recommendedName>
</protein>